<evidence type="ECO:0000313" key="4">
    <source>
        <dbReference type="Proteomes" id="UP000319976"/>
    </source>
</evidence>
<dbReference type="EMBL" id="CP036316">
    <property type="protein sequence ID" value="QDT66150.1"/>
    <property type="molecule type" value="Genomic_DNA"/>
</dbReference>
<accession>A0A517TCP9</accession>
<dbReference type="Proteomes" id="UP000319976">
    <property type="component" value="Chromosome"/>
</dbReference>
<feature type="transmembrane region" description="Helical" evidence="2">
    <location>
        <begin position="27"/>
        <end position="47"/>
    </location>
</feature>
<keyword evidence="2" id="KW-0472">Membrane</keyword>
<protein>
    <submittedName>
        <fullName evidence="3">Uncharacterized protein</fullName>
    </submittedName>
</protein>
<proteinExistence type="predicted"/>
<evidence type="ECO:0000313" key="3">
    <source>
        <dbReference type="EMBL" id="QDT66150.1"/>
    </source>
</evidence>
<evidence type="ECO:0000256" key="2">
    <source>
        <dbReference type="SAM" id="Phobius"/>
    </source>
</evidence>
<evidence type="ECO:0000256" key="1">
    <source>
        <dbReference type="SAM" id="MobiDB-lite"/>
    </source>
</evidence>
<keyword evidence="2" id="KW-1133">Transmembrane helix</keyword>
<sequence>MPLRIEHSFTDQVRDAGTRDIGQTLRIVSVLVVLAVIAVIPPMRNILVEIRTETARSEQPDQLDQTIQDSQASHSRSAFAP</sequence>
<dbReference type="KEGG" id="chya:V22_34150"/>
<dbReference type="AlphaFoldDB" id="A0A517TCP9"/>
<dbReference type="RefSeq" id="WP_145265013.1">
    <property type="nucleotide sequence ID" value="NZ_CP036316.1"/>
</dbReference>
<keyword evidence="4" id="KW-1185">Reference proteome</keyword>
<gene>
    <name evidence="3" type="ORF">V22_34150</name>
</gene>
<organism evidence="3 4">
    <name type="scientific">Calycomorphotria hydatis</name>
    <dbReference type="NCBI Taxonomy" id="2528027"/>
    <lineage>
        <taxon>Bacteria</taxon>
        <taxon>Pseudomonadati</taxon>
        <taxon>Planctomycetota</taxon>
        <taxon>Planctomycetia</taxon>
        <taxon>Planctomycetales</taxon>
        <taxon>Planctomycetaceae</taxon>
        <taxon>Calycomorphotria</taxon>
    </lineage>
</organism>
<feature type="compositionally biased region" description="Polar residues" evidence="1">
    <location>
        <begin position="60"/>
        <end position="81"/>
    </location>
</feature>
<name>A0A517TCP9_9PLAN</name>
<feature type="region of interest" description="Disordered" evidence="1">
    <location>
        <begin position="54"/>
        <end position="81"/>
    </location>
</feature>
<reference evidence="3 4" key="1">
    <citation type="submission" date="2019-02" db="EMBL/GenBank/DDBJ databases">
        <title>Deep-cultivation of Planctomycetes and their phenomic and genomic characterization uncovers novel biology.</title>
        <authorList>
            <person name="Wiegand S."/>
            <person name="Jogler M."/>
            <person name="Boedeker C."/>
            <person name="Pinto D."/>
            <person name="Vollmers J."/>
            <person name="Rivas-Marin E."/>
            <person name="Kohn T."/>
            <person name="Peeters S.H."/>
            <person name="Heuer A."/>
            <person name="Rast P."/>
            <person name="Oberbeckmann S."/>
            <person name="Bunk B."/>
            <person name="Jeske O."/>
            <person name="Meyerdierks A."/>
            <person name="Storesund J.E."/>
            <person name="Kallscheuer N."/>
            <person name="Luecker S."/>
            <person name="Lage O.M."/>
            <person name="Pohl T."/>
            <person name="Merkel B.J."/>
            <person name="Hornburger P."/>
            <person name="Mueller R.-W."/>
            <person name="Bruemmer F."/>
            <person name="Labrenz M."/>
            <person name="Spormann A.M."/>
            <person name="Op den Camp H."/>
            <person name="Overmann J."/>
            <person name="Amann R."/>
            <person name="Jetten M.S.M."/>
            <person name="Mascher T."/>
            <person name="Medema M.H."/>
            <person name="Devos D.P."/>
            <person name="Kaster A.-K."/>
            <person name="Ovreas L."/>
            <person name="Rohde M."/>
            <person name="Galperin M.Y."/>
            <person name="Jogler C."/>
        </authorList>
    </citation>
    <scope>NUCLEOTIDE SEQUENCE [LARGE SCALE GENOMIC DNA]</scope>
    <source>
        <strain evidence="3 4">V22</strain>
    </source>
</reference>
<keyword evidence="2" id="KW-0812">Transmembrane</keyword>